<dbReference type="PANTHER" id="PTHR37817:SF1">
    <property type="entry name" value="N-ACETYLTRANSFERASE EIS"/>
    <property type="match status" value="1"/>
</dbReference>
<keyword evidence="2" id="KW-0012">Acyltransferase</keyword>
<dbReference type="Pfam" id="PF13527">
    <property type="entry name" value="Acetyltransf_9"/>
    <property type="match status" value="1"/>
</dbReference>
<accession>A0AAW6SXL0</accession>
<dbReference type="AlphaFoldDB" id="A0AAW6SXL0"/>
<organism evidence="2 3">
    <name type="scientific">Heyndrickxia oleronia</name>
    <dbReference type="NCBI Taxonomy" id="38875"/>
    <lineage>
        <taxon>Bacteria</taxon>
        <taxon>Bacillati</taxon>
        <taxon>Bacillota</taxon>
        <taxon>Bacilli</taxon>
        <taxon>Bacillales</taxon>
        <taxon>Bacillaceae</taxon>
        <taxon>Heyndrickxia</taxon>
    </lineage>
</organism>
<dbReference type="Gene3D" id="3.40.630.30">
    <property type="match status" value="2"/>
</dbReference>
<feature type="domain" description="N-acetyltransferase" evidence="1">
    <location>
        <begin position="7"/>
        <end position="148"/>
    </location>
</feature>
<protein>
    <submittedName>
        <fullName evidence="2">GNAT family N-acetyltransferase</fullName>
        <ecNumber evidence="2">2.3.1.-</ecNumber>
    </submittedName>
</protein>
<dbReference type="InterPro" id="IPR041380">
    <property type="entry name" value="Acetyltransf_17"/>
</dbReference>
<dbReference type="PANTHER" id="PTHR37817">
    <property type="entry name" value="N-ACETYLTRANSFERASE EIS"/>
    <property type="match status" value="1"/>
</dbReference>
<dbReference type="InterPro" id="IPR036527">
    <property type="entry name" value="SCP2_sterol-bd_dom_sf"/>
</dbReference>
<dbReference type="Pfam" id="PF17668">
    <property type="entry name" value="Acetyltransf_17"/>
    <property type="match status" value="1"/>
</dbReference>
<dbReference type="SUPFAM" id="SSF55718">
    <property type="entry name" value="SCP-like"/>
    <property type="match status" value="1"/>
</dbReference>
<dbReference type="InterPro" id="IPR016181">
    <property type="entry name" value="Acyl_CoA_acyltransferase"/>
</dbReference>
<keyword evidence="2" id="KW-0808">Transferase</keyword>
<dbReference type="InterPro" id="IPR051554">
    <property type="entry name" value="Acetyltransferase_Eis"/>
</dbReference>
<dbReference type="EC" id="2.3.1.-" evidence="2"/>
<dbReference type="Pfam" id="PF13530">
    <property type="entry name" value="SCP2_2"/>
    <property type="match status" value="1"/>
</dbReference>
<name>A0AAW6SXL0_9BACI</name>
<dbReference type="PROSITE" id="PS51186">
    <property type="entry name" value="GNAT"/>
    <property type="match status" value="1"/>
</dbReference>
<dbReference type="Gene3D" id="3.30.1050.10">
    <property type="entry name" value="SCP2 sterol-binding domain"/>
    <property type="match status" value="1"/>
</dbReference>
<evidence type="ECO:0000259" key="1">
    <source>
        <dbReference type="PROSITE" id="PS51186"/>
    </source>
</evidence>
<dbReference type="InterPro" id="IPR000182">
    <property type="entry name" value="GNAT_dom"/>
</dbReference>
<evidence type="ECO:0000313" key="2">
    <source>
        <dbReference type="EMBL" id="MDH5161329.1"/>
    </source>
</evidence>
<dbReference type="InterPro" id="IPR025559">
    <property type="entry name" value="Eis_dom"/>
</dbReference>
<dbReference type="CDD" id="cd04301">
    <property type="entry name" value="NAT_SF"/>
    <property type="match status" value="1"/>
</dbReference>
<dbReference type="RefSeq" id="WP_280616616.1">
    <property type="nucleotide sequence ID" value="NZ_JAROYP010000005.1"/>
</dbReference>
<sequence length="393" mass="46204">MIGAIILNITKLQPSQFRDALQLSEYAFQFQISEEEAKKKIESYMDHDIYGMYEDEILAAKIHIRPFQIWLNGQKIKMGGIANVATYPEYRRNGYIRELLTHSLAEMKKRGQLVSYLHPFSIGFYRKFGWETFSNYIKIHFSKADLIKQNEVPGYIKRFTKTNYTRDVEKIYDEYAQGFIGMFARDENRWKDTIINDRNVAIYYNLDHEPLGYILYQVANSKMEIREFVTTQHEARDGLWNFICQHDSMVTEIEMNTYESDPFLFTLANPDMKVHRLTYGMARIIDVQEFLNVYPFQPANHESVSFQIIDENAPWNTGTYTLSNQSTISYSPHIEQQEMSCSCLTINHFTALLFRYKSTQELIDIGAIKGNKEEILKLEELLPKVKPNLMDFF</sequence>
<dbReference type="Proteomes" id="UP001159179">
    <property type="component" value="Unassembled WGS sequence"/>
</dbReference>
<dbReference type="GO" id="GO:0030649">
    <property type="term" value="P:aminoglycoside antibiotic catabolic process"/>
    <property type="evidence" value="ECO:0007669"/>
    <property type="project" value="TreeGrafter"/>
</dbReference>
<dbReference type="GO" id="GO:0034069">
    <property type="term" value="F:aminoglycoside N-acetyltransferase activity"/>
    <property type="evidence" value="ECO:0007669"/>
    <property type="project" value="TreeGrafter"/>
</dbReference>
<dbReference type="EMBL" id="JAROYP010000005">
    <property type="protein sequence ID" value="MDH5161329.1"/>
    <property type="molecule type" value="Genomic_DNA"/>
</dbReference>
<proteinExistence type="predicted"/>
<comment type="caution">
    <text evidence="2">The sequence shown here is derived from an EMBL/GenBank/DDBJ whole genome shotgun (WGS) entry which is preliminary data.</text>
</comment>
<evidence type="ECO:0000313" key="3">
    <source>
        <dbReference type="Proteomes" id="UP001159179"/>
    </source>
</evidence>
<dbReference type="SUPFAM" id="SSF55729">
    <property type="entry name" value="Acyl-CoA N-acyltransferases (Nat)"/>
    <property type="match status" value="1"/>
</dbReference>
<gene>
    <name evidence="2" type="ORF">P5X88_10285</name>
</gene>
<reference evidence="2" key="1">
    <citation type="submission" date="2023-03" db="EMBL/GenBank/DDBJ databases">
        <title>Bacterial isolates from washroom surfaces on a university campus.</title>
        <authorList>
            <person name="Holman D.B."/>
            <person name="Gzyl K.E."/>
            <person name="Taheri A.E."/>
        </authorList>
    </citation>
    <scope>NUCLEOTIDE SEQUENCE</scope>
    <source>
        <strain evidence="2">RD03</strain>
    </source>
</reference>